<dbReference type="InterPro" id="IPR006221">
    <property type="entry name" value="TrpG/PapA_dom"/>
</dbReference>
<dbReference type="EMBL" id="JAGGJB010000004">
    <property type="protein sequence ID" value="MDN7125006.1"/>
    <property type="molecule type" value="Genomic_DNA"/>
</dbReference>
<dbReference type="InterPro" id="IPR017926">
    <property type="entry name" value="GATASE"/>
</dbReference>
<dbReference type="PRINTS" id="PR00099">
    <property type="entry name" value="CPSGATASE"/>
</dbReference>
<dbReference type="AlphaFoldDB" id="A0AAW7QXV2"/>
<protein>
    <submittedName>
        <fullName evidence="3">Aminodeoxychorismate/anthranilate synthase component II</fullName>
    </submittedName>
</protein>
<dbReference type="InterPro" id="IPR050472">
    <property type="entry name" value="Anth_synth/Amidotransfase"/>
</dbReference>
<dbReference type="Pfam" id="PF00117">
    <property type="entry name" value="GATase"/>
    <property type="match status" value="1"/>
</dbReference>
<dbReference type="PANTHER" id="PTHR43418:SF4">
    <property type="entry name" value="MULTIFUNCTIONAL TRYPTOPHAN BIOSYNTHESIS PROTEIN"/>
    <property type="match status" value="1"/>
</dbReference>
<evidence type="ECO:0000313" key="4">
    <source>
        <dbReference type="EMBL" id="MDN7129519.1"/>
    </source>
</evidence>
<keyword evidence="1" id="KW-0315">Glutamine amidotransferase</keyword>
<dbReference type="FunFam" id="3.40.50.880:FF:000003">
    <property type="entry name" value="Anthranilate synthase component II"/>
    <property type="match status" value="1"/>
</dbReference>
<comment type="caution">
    <text evidence="3">The sequence shown here is derived from an EMBL/GenBank/DDBJ whole genome shotgun (WGS) entry which is preliminary data.</text>
</comment>
<name>A0AAW7QXV2_9GAMM</name>
<keyword evidence="5" id="KW-1185">Reference proteome</keyword>
<evidence type="ECO:0000313" key="3">
    <source>
        <dbReference type="EMBL" id="MDN7125006.1"/>
    </source>
</evidence>
<dbReference type="NCBIfam" id="TIGR00566">
    <property type="entry name" value="trpG_papA"/>
    <property type="match status" value="1"/>
</dbReference>
<dbReference type="Gene3D" id="3.40.50.880">
    <property type="match status" value="1"/>
</dbReference>
<evidence type="ECO:0000313" key="6">
    <source>
        <dbReference type="Proteomes" id="UP001169492"/>
    </source>
</evidence>
<accession>A0AAW7QXV2</accession>
<evidence type="ECO:0000256" key="1">
    <source>
        <dbReference type="ARBA" id="ARBA00022962"/>
    </source>
</evidence>
<evidence type="ECO:0000259" key="2">
    <source>
        <dbReference type="Pfam" id="PF00117"/>
    </source>
</evidence>
<dbReference type="PRINTS" id="PR00097">
    <property type="entry name" value="ANTSNTHASEII"/>
</dbReference>
<dbReference type="GO" id="GO:0004049">
    <property type="term" value="F:anthranilate synthase activity"/>
    <property type="evidence" value="ECO:0007669"/>
    <property type="project" value="TreeGrafter"/>
</dbReference>
<dbReference type="RefSeq" id="WP_301774745.1">
    <property type="nucleotide sequence ID" value="NZ_JAGGJB010000004.1"/>
</dbReference>
<reference evidence="5 6" key="1">
    <citation type="submission" date="2021-03" db="EMBL/GenBank/DDBJ databases">
        <title>Pseudidiomarina terrestris, a new bacterium isolated from saline soil.</title>
        <authorList>
            <person name="Galisteo C."/>
            <person name="De La Haba R."/>
            <person name="Sanchez-Porro C."/>
            <person name="Ventosa A."/>
        </authorList>
    </citation>
    <scope>NUCLEOTIDE SEQUENCE [LARGE SCALE GENOMIC DNA]</scope>
    <source>
        <strain evidence="3 6">1APP75-32.1</strain>
        <strain evidence="5">1APR75-15</strain>
        <strain evidence="4">1ASR75-15</strain>
    </source>
</reference>
<organism evidence="3 6">
    <name type="scientific">Pseudidiomarina terrestris</name>
    <dbReference type="NCBI Taxonomy" id="2820060"/>
    <lineage>
        <taxon>Bacteria</taxon>
        <taxon>Pseudomonadati</taxon>
        <taxon>Pseudomonadota</taxon>
        <taxon>Gammaproteobacteria</taxon>
        <taxon>Alteromonadales</taxon>
        <taxon>Idiomarinaceae</taxon>
        <taxon>Pseudidiomarina</taxon>
    </lineage>
</organism>
<dbReference type="SUPFAM" id="SSF52317">
    <property type="entry name" value="Class I glutamine amidotransferase-like"/>
    <property type="match status" value="1"/>
</dbReference>
<dbReference type="PRINTS" id="PR00096">
    <property type="entry name" value="GATASE"/>
</dbReference>
<dbReference type="InterPro" id="IPR029062">
    <property type="entry name" value="Class_I_gatase-like"/>
</dbReference>
<sequence length="197" mass="21375">MLLMIDNYDSFTHNVVRYFRELGAEVKVVRNDAITLADIAALPVTGIVLSPGPCTPNEAGVCLQVIEQLAGKVPILGVCLGHQAIGQVFGGQVVRAAQVMHGKTSQLEHGGEGLMKALPATFRVARYHSLLLAPETIPDCLVIDAWTTGAAGEREIMALHHRQLPVWGVQYHPEAVETEYGHAVLQNFLDACASFRR</sequence>
<dbReference type="GO" id="GO:0005829">
    <property type="term" value="C:cytosol"/>
    <property type="evidence" value="ECO:0007669"/>
    <property type="project" value="TreeGrafter"/>
</dbReference>
<dbReference type="CDD" id="cd01743">
    <property type="entry name" value="GATase1_Anthranilate_Synthase"/>
    <property type="match status" value="1"/>
</dbReference>
<dbReference type="Proteomes" id="UP001169491">
    <property type="component" value="Unassembled WGS sequence"/>
</dbReference>
<dbReference type="PANTHER" id="PTHR43418">
    <property type="entry name" value="MULTIFUNCTIONAL TRYPTOPHAN BIOSYNTHESIS PROTEIN-RELATED"/>
    <property type="match status" value="1"/>
</dbReference>
<dbReference type="GO" id="GO:0000162">
    <property type="term" value="P:L-tryptophan biosynthetic process"/>
    <property type="evidence" value="ECO:0007669"/>
    <property type="project" value="TreeGrafter"/>
</dbReference>
<feature type="domain" description="Glutamine amidotransferase" evidence="2">
    <location>
        <begin position="3"/>
        <end position="190"/>
    </location>
</feature>
<proteinExistence type="predicted"/>
<dbReference type="Proteomes" id="UP001169492">
    <property type="component" value="Unassembled WGS sequence"/>
</dbReference>
<dbReference type="EMBL" id="JAGGJC010000002">
    <property type="protein sequence ID" value="MDN7129519.1"/>
    <property type="molecule type" value="Genomic_DNA"/>
</dbReference>
<dbReference type="PROSITE" id="PS51273">
    <property type="entry name" value="GATASE_TYPE_1"/>
    <property type="match status" value="1"/>
</dbReference>
<evidence type="ECO:0000313" key="5">
    <source>
        <dbReference type="Proteomes" id="UP001169491"/>
    </source>
</evidence>
<gene>
    <name evidence="3" type="ORF">J6I90_08925</name>
    <name evidence="4" type="ORF">J6I92_06525</name>
</gene>